<dbReference type="NCBIfam" id="TIGR04183">
    <property type="entry name" value="Por_Secre_tail"/>
    <property type="match status" value="1"/>
</dbReference>
<dbReference type="STRING" id="1492898.SY85_09410"/>
<evidence type="ECO:0000259" key="1">
    <source>
        <dbReference type="Pfam" id="PF18962"/>
    </source>
</evidence>
<name>A0A172TUM3_9BACT</name>
<dbReference type="KEGG" id="fla:SY85_09410"/>
<evidence type="ECO:0000313" key="3">
    <source>
        <dbReference type="Proteomes" id="UP000077177"/>
    </source>
</evidence>
<dbReference type="Pfam" id="PF18962">
    <property type="entry name" value="Por_Secre_tail"/>
    <property type="match status" value="1"/>
</dbReference>
<gene>
    <name evidence="2" type="ORF">SY85_09410</name>
</gene>
<dbReference type="InterPro" id="IPR026444">
    <property type="entry name" value="Secre_tail"/>
</dbReference>
<keyword evidence="3" id="KW-1185">Reference proteome</keyword>
<reference evidence="2 3" key="2">
    <citation type="journal article" date="2016" name="Int. J. Syst. Evol. Microbiol.">
        <title>Flavisolibacter tropicus sp. nov., isolated from tropical soil.</title>
        <authorList>
            <person name="Lee J.J."/>
            <person name="Kang M.S."/>
            <person name="Kim G.S."/>
            <person name="Lee C.S."/>
            <person name="Lim S."/>
            <person name="Lee J."/>
            <person name="Roh S.H."/>
            <person name="Kang H."/>
            <person name="Ha J.M."/>
            <person name="Bae S."/>
            <person name="Jung H.Y."/>
            <person name="Kim M.K."/>
        </authorList>
    </citation>
    <scope>NUCLEOTIDE SEQUENCE [LARGE SCALE GENOMIC DNA]</scope>
    <source>
        <strain evidence="2 3">LCS9</strain>
    </source>
</reference>
<accession>A0A172TUM3</accession>
<dbReference type="EMBL" id="CP011390">
    <property type="protein sequence ID" value="ANE50686.1"/>
    <property type="molecule type" value="Genomic_DNA"/>
</dbReference>
<reference evidence="3" key="1">
    <citation type="submission" date="2015-01" db="EMBL/GenBank/DDBJ databases">
        <title>Flavisolibacter sp./LCS9/ whole genome sequencing.</title>
        <authorList>
            <person name="Kim M.K."/>
            <person name="Srinivasan S."/>
            <person name="Lee J.-J."/>
        </authorList>
    </citation>
    <scope>NUCLEOTIDE SEQUENCE [LARGE SCALE GENOMIC DNA]</scope>
    <source>
        <strain evidence="3">LCS9</strain>
    </source>
</reference>
<evidence type="ECO:0000313" key="2">
    <source>
        <dbReference type="EMBL" id="ANE50686.1"/>
    </source>
</evidence>
<sequence>MTAFTGNIGFYYNEAELNGLAEPDLTLNVHDGSQWQAYTVGVIRNTTTNLVTTPVTNIFLNEISLAAEVHPLPLKWGHVTATREKETARINWETYNEFEVSFFTIERSIDGLHWYTIENQIPAINKPGLHPYYFYDNTISNSKTFYRIKQVDNNLQYSYSPVVQVAAVPYQIAISIFPNPATQQVFIQSKDKLIKTIHVYSANGQLLLTTNVLSITQHTLPLEAFSKGAYTIQVTYTDNTTSSVSFLKN</sequence>
<feature type="domain" description="Secretion system C-terminal sorting" evidence="1">
    <location>
        <begin position="176"/>
        <end position="241"/>
    </location>
</feature>
<dbReference type="Proteomes" id="UP000077177">
    <property type="component" value="Chromosome"/>
</dbReference>
<organism evidence="2 3">
    <name type="scientific">Flavisolibacter tropicus</name>
    <dbReference type="NCBI Taxonomy" id="1492898"/>
    <lineage>
        <taxon>Bacteria</taxon>
        <taxon>Pseudomonadati</taxon>
        <taxon>Bacteroidota</taxon>
        <taxon>Chitinophagia</taxon>
        <taxon>Chitinophagales</taxon>
        <taxon>Chitinophagaceae</taxon>
        <taxon>Flavisolibacter</taxon>
    </lineage>
</organism>
<dbReference type="AlphaFoldDB" id="A0A172TUM3"/>
<protein>
    <recommendedName>
        <fullName evidence="1">Secretion system C-terminal sorting domain-containing protein</fullName>
    </recommendedName>
</protein>
<proteinExistence type="predicted"/>